<gene>
    <name evidence="1" type="ORF">AA2016_6610</name>
    <name evidence="2" type="ORF">FHS67_005048</name>
</gene>
<evidence type="ECO:0000313" key="4">
    <source>
        <dbReference type="Proteomes" id="UP000577697"/>
    </source>
</evidence>
<proteinExistence type="predicted"/>
<evidence type="ECO:0000313" key="3">
    <source>
        <dbReference type="Proteomes" id="UP000075755"/>
    </source>
</evidence>
<geneLocation type="plasmid" evidence="1 3">
    <name>pAA04</name>
</geneLocation>
<evidence type="ECO:0000313" key="1">
    <source>
        <dbReference type="EMBL" id="AMS45500.1"/>
    </source>
</evidence>
<dbReference type="AlphaFoldDB" id="A0AAC8YW33"/>
<reference evidence="1 3" key="1">
    <citation type="submission" date="2016-03" db="EMBL/GenBank/DDBJ databases">
        <title>Complete genome of Aminobacter aminovorans KCTC 2477.</title>
        <authorList>
            <person name="Kim K.M."/>
        </authorList>
    </citation>
    <scope>NUCLEOTIDE SEQUENCE [LARGE SCALE GENOMIC DNA]</scope>
    <source>
        <strain evidence="1 3">KCTC 2477</strain>
        <plasmid evidence="1 3">pAA04</plasmid>
    </source>
</reference>
<organism evidence="1 3">
    <name type="scientific">Aminobacter aminovorans</name>
    <name type="common">Chelatobacter heintzii</name>
    <dbReference type="NCBI Taxonomy" id="83263"/>
    <lineage>
        <taxon>Bacteria</taxon>
        <taxon>Pseudomonadati</taxon>
        <taxon>Pseudomonadota</taxon>
        <taxon>Alphaproteobacteria</taxon>
        <taxon>Hyphomicrobiales</taxon>
        <taxon>Phyllobacteriaceae</taxon>
        <taxon>Aminobacter</taxon>
    </lineage>
</organism>
<reference evidence="2 4" key="2">
    <citation type="submission" date="2020-08" db="EMBL/GenBank/DDBJ databases">
        <title>Genomic Encyclopedia of Type Strains, Phase IV (KMG-IV): sequencing the most valuable type-strain genomes for metagenomic binning, comparative biology and taxonomic classification.</title>
        <authorList>
            <person name="Goeker M."/>
        </authorList>
    </citation>
    <scope>NUCLEOTIDE SEQUENCE [LARGE SCALE GENOMIC DNA]</scope>
    <source>
        <strain evidence="2 4">DSM 10368</strain>
    </source>
</reference>
<protein>
    <submittedName>
        <fullName evidence="1">Uncharacterized protein</fullName>
    </submittedName>
</protein>
<sequence>MKATRRHAAQGLRPRIVRFGWSTLALSDRAGIFTYITAHNPAASIHRHPESDGC</sequence>
<dbReference type="Proteomes" id="UP000577697">
    <property type="component" value="Unassembled WGS sequence"/>
</dbReference>
<dbReference type="KEGG" id="aak:AA2016_6610"/>
<evidence type="ECO:0000313" key="2">
    <source>
        <dbReference type="EMBL" id="MBB3708708.1"/>
    </source>
</evidence>
<name>A0AAC8YW33_AMIAI</name>
<accession>A0AAC8YW33</accession>
<keyword evidence="1" id="KW-0614">Plasmid</keyword>
<dbReference type="EMBL" id="CP015009">
    <property type="protein sequence ID" value="AMS45500.1"/>
    <property type="molecule type" value="Genomic_DNA"/>
</dbReference>
<dbReference type="Proteomes" id="UP000075755">
    <property type="component" value="Plasmid pAA04"/>
</dbReference>
<dbReference type="EMBL" id="JACICB010000021">
    <property type="protein sequence ID" value="MBB3708708.1"/>
    <property type="molecule type" value="Genomic_DNA"/>
</dbReference>
<keyword evidence="4" id="KW-1185">Reference proteome</keyword>